<evidence type="ECO:0000256" key="2">
    <source>
        <dbReference type="ARBA" id="ARBA00010944"/>
    </source>
</evidence>
<proteinExistence type="inferred from homology"/>
<comment type="pathway">
    <text evidence="1 6">Carbohydrate biosynthesis; dTDP-L-rhamnose biosynthesis.</text>
</comment>
<evidence type="ECO:0000256" key="3">
    <source>
        <dbReference type="ARBA" id="ARBA00012929"/>
    </source>
</evidence>
<dbReference type="Gene3D" id="3.40.50.720">
    <property type="entry name" value="NAD(P)-binding Rossmann-like Domain"/>
    <property type="match status" value="1"/>
</dbReference>
<evidence type="ECO:0000313" key="8">
    <source>
        <dbReference type="EMBL" id="PIL46148.1"/>
    </source>
</evidence>
<dbReference type="CDD" id="cd05254">
    <property type="entry name" value="dTDP_HR_like_SDR_e"/>
    <property type="match status" value="1"/>
</dbReference>
<dbReference type="PANTHER" id="PTHR10491">
    <property type="entry name" value="DTDP-4-DEHYDRORHAMNOSE REDUCTASE"/>
    <property type="match status" value="1"/>
</dbReference>
<evidence type="ECO:0000256" key="4">
    <source>
        <dbReference type="ARBA" id="ARBA00017099"/>
    </source>
</evidence>
<evidence type="ECO:0000256" key="5">
    <source>
        <dbReference type="ARBA" id="ARBA00048200"/>
    </source>
</evidence>
<name>A0A2G8TKL0_9BURK</name>
<evidence type="ECO:0000256" key="6">
    <source>
        <dbReference type="RuleBase" id="RU364082"/>
    </source>
</evidence>
<dbReference type="Gene3D" id="3.90.25.10">
    <property type="entry name" value="UDP-galactose 4-epimerase, domain 1"/>
    <property type="match status" value="1"/>
</dbReference>
<dbReference type="RefSeq" id="WP_099787038.1">
    <property type="nucleotide sequence ID" value="NZ_JBHLYV010000001.1"/>
</dbReference>
<dbReference type="PANTHER" id="PTHR10491:SF4">
    <property type="entry name" value="METHIONINE ADENOSYLTRANSFERASE 2 SUBUNIT BETA"/>
    <property type="match status" value="1"/>
</dbReference>
<dbReference type="SUPFAM" id="SSF51735">
    <property type="entry name" value="NAD(P)-binding Rossmann-fold domains"/>
    <property type="match status" value="1"/>
</dbReference>
<keyword evidence="9" id="KW-1185">Reference proteome</keyword>
<comment type="caution">
    <text evidence="8">The sequence shown here is derived from an EMBL/GenBank/DDBJ whole genome shotgun (WGS) entry which is preliminary data.</text>
</comment>
<organism evidence="8 9">
    <name type="scientific">Massilia eurypsychrophila</name>
    <dbReference type="NCBI Taxonomy" id="1485217"/>
    <lineage>
        <taxon>Bacteria</taxon>
        <taxon>Pseudomonadati</taxon>
        <taxon>Pseudomonadota</taxon>
        <taxon>Betaproteobacteria</taxon>
        <taxon>Burkholderiales</taxon>
        <taxon>Oxalobacteraceae</taxon>
        <taxon>Telluria group</taxon>
        <taxon>Massilia</taxon>
    </lineage>
</organism>
<reference evidence="8 9" key="1">
    <citation type="submission" date="2017-10" db="EMBL/GenBank/DDBJ databases">
        <title>Massilia psychrophilum sp. nov., a novel purple-pigmented bacterium isolated from Tianshan glacier, Xinjiang Municipality, China.</title>
        <authorList>
            <person name="Wang H."/>
        </authorList>
    </citation>
    <scope>NUCLEOTIDE SEQUENCE [LARGE SCALE GENOMIC DNA]</scope>
    <source>
        <strain evidence="8 9">JCM 30074</strain>
    </source>
</reference>
<dbReference type="GO" id="GO:0008831">
    <property type="term" value="F:dTDP-4-dehydrorhamnose reductase activity"/>
    <property type="evidence" value="ECO:0007669"/>
    <property type="project" value="UniProtKB-EC"/>
</dbReference>
<dbReference type="InterPro" id="IPR036291">
    <property type="entry name" value="NAD(P)-bd_dom_sf"/>
</dbReference>
<dbReference type="InterPro" id="IPR029903">
    <property type="entry name" value="RmlD-like-bd"/>
</dbReference>
<dbReference type="UniPathway" id="UPA00124"/>
<keyword evidence="6" id="KW-0521">NADP</keyword>
<dbReference type="EMBL" id="PDOC01000002">
    <property type="protein sequence ID" value="PIL46148.1"/>
    <property type="molecule type" value="Genomic_DNA"/>
</dbReference>
<dbReference type="GO" id="GO:0005829">
    <property type="term" value="C:cytosol"/>
    <property type="evidence" value="ECO:0007669"/>
    <property type="project" value="TreeGrafter"/>
</dbReference>
<evidence type="ECO:0000259" key="7">
    <source>
        <dbReference type="Pfam" id="PF04321"/>
    </source>
</evidence>
<dbReference type="InterPro" id="IPR005913">
    <property type="entry name" value="dTDP_dehydrorham_reduct"/>
</dbReference>
<sequence>MKILLTGASGQVGYQLERSLQALGEVVAVTRAQMDLSDLGQVRDVMRTLRPGMVVNAAGYTAVDRAEREPALAFRINAEAPGLLAREAAALGAPMVHYSTDYVFDGHKSGAYVETDAANPLNVYGQSKLAGEQAVAAGGGAHLILRTSWVYGTRGDNFLTTMLRLAAEGAALRVVSDQAGAPTWSRSVADTTALMLAQAQAGGPGWWQQHGGIYHVASAGQTSWHGFAEAIVAEAGIDCTVAPITSDQWPATATRPRNSVMHCGRLTQRFCRLPDWREALRLCLG</sequence>
<dbReference type="NCBIfam" id="TIGR01214">
    <property type="entry name" value="rmlD"/>
    <property type="match status" value="1"/>
</dbReference>
<comment type="catalytic activity">
    <reaction evidence="5 6">
        <text>dTDP-beta-L-rhamnose + NADP(+) = dTDP-4-dehydro-beta-L-rhamnose + NADPH + H(+)</text>
        <dbReference type="Rhea" id="RHEA:21796"/>
        <dbReference type="ChEBI" id="CHEBI:15378"/>
        <dbReference type="ChEBI" id="CHEBI:57510"/>
        <dbReference type="ChEBI" id="CHEBI:57783"/>
        <dbReference type="ChEBI" id="CHEBI:58349"/>
        <dbReference type="ChEBI" id="CHEBI:62830"/>
        <dbReference type="EC" id="1.1.1.133"/>
    </reaction>
</comment>
<dbReference type="OrthoDB" id="9803892at2"/>
<evidence type="ECO:0000313" key="9">
    <source>
        <dbReference type="Proteomes" id="UP000230390"/>
    </source>
</evidence>
<dbReference type="Proteomes" id="UP000230390">
    <property type="component" value="Unassembled WGS sequence"/>
</dbReference>
<comment type="function">
    <text evidence="6">Catalyzes the reduction of dTDP-6-deoxy-L-lyxo-4-hexulose to yield dTDP-L-rhamnose.</text>
</comment>
<evidence type="ECO:0000256" key="1">
    <source>
        <dbReference type="ARBA" id="ARBA00004781"/>
    </source>
</evidence>
<dbReference type="GO" id="GO:0019305">
    <property type="term" value="P:dTDP-rhamnose biosynthetic process"/>
    <property type="evidence" value="ECO:0007669"/>
    <property type="project" value="UniProtKB-UniPathway"/>
</dbReference>
<dbReference type="Pfam" id="PF04321">
    <property type="entry name" value="RmlD_sub_bind"/>
    <property type="match status" value="1"/>
</dbReference>
<keyword evidence="6" id="KW-0560">Oxidoreductase</keyword>
<comment type="similarity">
    <text evidence="2 6">Belongs to the dTDP-4-dehydrorhamnose reductase family.</text>
</comment>
<dbReference type="EC" id="1.1.1.133" evidence="3 6"/>
<feature type="domain" description="RmlD-like substrate binding" evidence="7">
    <location>
        <begin position="1"/>
        <end position="284"/>
    </location>
</feature>
<protein>
    <recommendedName>
        <fullName evidence="4 6">dTDP-4-dehydrorhamnose reductase</fullName>
        <ecNumber evidence="3 6">1.1.1.133</ecNumber>
    </recommendedName>
</protein>
<dbReference type="AlphaFoldDB" id="A0A2G8TKL0"/>
<accession>A0A2G8TKL0</accession>
<comment type="cofactor">
    <cofactor evidence="6">
        <name>Mg(2+)</name>
        <dbReference type="ChEBI" id="CHEBI:18420"/>
    </cofactor>
    <text evidence="6">Binds 1 Mg(2+) ion per monomer.</text>
</comment>
<gene>
    <name evidence="8" type="primary">rfbD</name>
    <name evidence="8" type="ORF">CR105_03405</name>
</gene>